<feature type="compositionally biased region" description="Basic residues" evidence="1">
    <location>
        <begin position="80"/>
        <end position="90"/>
    </location>
</feature>
<keyword evidence="3" id="KW-1185">Reference proteome</keyword>
<name>A0AAD7WS79_9TELE</name>
<reference evidence="2" key="1">
    <citation type="journal article" date="2023" name="Science">
        <title>Genome structures resolve the early diversification of teleost fishes.</title>
        <authorList>
            <person name="Parey E."/>
            <person name="Louis A."/>
            <person name="Montfort J."/>
            <person name="Bouchez O."/>
            <person name="Roques C."/>
            <person name="Iampietro C."/>
            <person name="Lluch J."/>
            <person name="Castinel A."/>
            <person name="Donnadieu C."/>
            <person name="Desvignes T."/>
            <person name="Floi Bucao C."/>
            <person name="Jouanno E."/>
            <person name="Wen M."/>
            <person name="Mejri S."/>
            <person name="Dirks R."/>
            <person name="Jansen H."/>
            <person name="Henkel C."/>
            <person name="Chen W.J."/>
            <person name="Zahm M."/>
            <person name="Cabau C."/>
            <person name="Klopp C."/>
            <person name="Thompson A.W."/>
            <person name="Robinson-Rechavi M."/>
            <person name="Braasch I."/>
            <person name="Lecointre G."/>
            <person name="Bobe J."/>
            <person name="Postlethwait J.H."/>
            <person name="Berthelot C."/>
            <person name="Roest Crollius H."/>
            <person name="Guiguen Y."/>
        </authorList>
    </citation>
    <scope>NUCLEOTIDE SEQUENCE</scope>
    <source>
        <strain evidence="2">NC1722</strain>
    </source>
</reference>
<gene>
    <name evidence="2" type="ORF">AAFF_G00273580</name>
</gene>
<dbReference type="AlphaFoldDB" id="A0AAD7WS79"/>
<proteinExistence type="predicted"/>
<evidence type="ECO:0000313" key="3">
    <source>
        <dbReference type="Proteomes" id="UP001221898"/>
    </source>
</evidence>
<evidence type="ECO:0000313" key="2">
    <source>
        <dbReference type="EMBL" id="KAJ8407501.1"/>
    </source>
</evidence>
<evidence type="ECO:0000256" key="1">
    <source>
        <dbReference type="SAM" id="MobiDB-lite"/>
    </source>
</evidence>
<dbReference type="EMBL" id="JAINUG010000038">
    <property type="protein sequence ID" value="KAJ8407501.1"/>
    <property type="molecule type" value="Genomic_DNA"/>
</dbReference>
<sequence>MAEDPWQLSVPEGPSTAADMKHIPGAGRGSGQCSIGPPGRDAWALRQAGPGSRAPPVVTPPTAFRVGKERAQGARPLRSNPRRLQRGRHLHKAPGCFGAKRCIQQGRQHAGSAGSPLCPAARASERRRPGAGRVASPRAVRMVAERSVAQISP</sequence>
<organism evidence="2 3">
    <name type="scientific">Aldrovandia affinis</name>
    <dbReference type="NCBI Taxonomy" id="143900"/>
    <lineage>
        <taxon>Eukaryota</taxon>
        <taxon>Metazoa</taxon>
        <taxon>Chordata</taxon>
        <taxon>Craniata</taxon>
        <taxon>Vertebrata</taxon>
        <taxon>Euteleostomi</taxon>
        <taxon>Actinopterygii</taxon>
        <taxon>Neopterygii</taxon>
        <taxon>Teleostei</taxon>
        <taxon>Notacanthiformes</taxon>
        <taxon>Halosauridae</taxon>
        <taxon>Aldrovandia</taxon>
    </lineage>
</organism>
<accession>A0AAD7WS79</accession>
<comment type="caution">
    <text evidence="2">The sequence shown here is derived from an EMBL/GenBank/DDBJ whole genome shotgun (WGS) entry which is preliminary data.</text>
</comment>
<feature type="region of interest" description="Disordered" evidence="1">
    <location>
        <begin position="107"/>
        <end position="138"/>
    </location>
</feature>
<feature type="region of interest" description="Disordered" evidence="1">
    <location>
        <begin position="1"/>
        <end position="90"/>
    </location>
</feature>
<protein>
    <submittedName>
        <fullName evidence="2">Uncharacterized protein</fullName>
    </submittedName>
</protein>
<dbReference type="Proteomes" id="UP001221898">
    <property type="component" value="Unassembled WGS sequence"/>
</dbReference>